<dbReference type="SUPFAM" id="SSF52242">
    <property type="entry name" value="Cobalamin (vitamin B12)-binding domain"/>
    <property type="match status" value="1"/>
</dbReference>
<protein>
    <submittedName>
        <fullName evidence="3">MerR family transcriptional regulator</fullName>
    </submittedName>
</protein>
<dbReference type="GO" id="GO:0046872">
    <property type="term" value="F:metal ion binding"/>
    <property type="evidence" value="ECO:0007669"/>
    <property type="project" value="InterPro"/>
</dbReference>
<reference evidence="3 4" key="1">
    <citation type="submission" date="2020-02" db="EMBL/GenBank/DDBJ databases">
        <title>Genomic and physiological characterization of two novel Nitrospinaceae genera.</title>
        <authorList>
            <person name="Mueller A.J."/>
            <person name="Jung M.-Y."/>
            <person name="Strachan C.R."/>
            <person name="Herbold C.W."/>
            <person name="Kirkegaard R.H."/>
            <person name="Daims H."/>
        </authorList>
    </citation>
    <scope>NUCLEOTIDE SEQUENCE [LARGE SCALE GENOMIC DNA]</scope>
    <source>
        <strain evidence="3">EB</strain>
    </source>
</reference>
<dbReference type="Pfam" id="PF02607">
    <property type="entry name" value="B12-binding_2"/>
    <property type="match status" value="1"/>
</dbReference>
<dbReference type="Gene3D" id="3.40.50.280">
    <property type="entry name" value="Cobalamin-binding domain"/>
    <property type="match status" value="1"/>
</dbReference>
<dbReference type="InterPro" id="IPR036594">
    <property type="entry name" value="Meth_synthase_dom"/>
</dbReference>
<dbReference type="Pfam" id="PF13411">
    <property type="entry name" value="MerR_1"/>
    <property type="match status" value="1"/>
</dbReference>
<dbReference type="SUPFAM" id="SSF46955">
    <property type="entry name" value="Putative DNA-binding domain"/>
    <property type="match status" value="1"/>
</dbReference>
<accession>A0A7T0BTQ3</accession>
<name>A0A7T0BTQ3_9BACT</name>
<dbReference type="InterPro" id="IPR003759">
    <property type="entry name" value="Cbl-bd_cap"/>
</dbReference>
<dbReference type="CDD" id="cd02065">
    <property type="entry name" value="B12-binding_like"/>
    <property type="match status" value="1"/>
</dbReference>
<dbReference type="InterPro" id="IPR009061">
    <property type="entry name" value="DNA-bd_dom_put_sf"/>
</dbReference>
<dbReference type="PROSITE" id="PS50937">
    <property type="entry name" value="HTH_MERR_2"/>
    <property type="match status" value="1"/>
</dbReference>
<dbReference type="KEGG" id="nli:G3M70_01605"/>
<dbReference type="InterPro" id="IPR036724">
    <property type="entry name" value="Cobalamin-bd_sf"/>
</dbReference>
<sequence length="327" mass="36648">MLFAEHEEERMSQDTEPDKTLTIGQLAQLTGIGQHTLRVWERRYDALKVLRLPSGHRRYPHEEVKRLRAVASAIDKGFRTRKVVNNSLDELEKLLNPTSANPSLENTEHPVSTLRDTPLILEWVTASRHYDEGYLTAQFYHEWGLRGPLPFLSELAVPFLKEVGQQWEDGELTVSQEHFASEALSDFMGGQWRKLNERNVGGSFVLTTLPGEQHRVGIQMCALTTALAGRRVVFLGKDTPVVDTVSAVHRSTSQALGISISISYPVKEALKCILELRNELPERVHLILGGAGVGNIPEKKIPEGVSAFTSIEDYFLWLNNSSRTLSG</sequence>
<evidence type="ECO:0000313" key="4">
    <source>
        <dbReference type="Proteomes" id="UP000594688"/>
    </source>
</evidence>
<dbReference type="GO" id="GO:0006355">
    <property type="term" value="P:regulation of DNA-templated transcription"/>
    <property type="evidence" value="ECO:0007669"/>
    <property type="project" value="InterPro"/>
</dbReference>
<dbReference type="GO" id="GO:0003677">
    <property type="term" value="F:DNA binding"/>
    <property type="evidence" value="ECO:0007669"/>
    <property type="project" value="InterPro"/>
</dbReference>
<evidence type="ECO:0000259" key="1">
    <source>
        <dbReference type="PROSITE" id="PS50937"/>
    </source>
</evidence>
<dbReference type="SMART" id="SM00422">
    <property type="entry name" value="HTH_MERR"/>
    <property type="match status" value="1"/>
</dbReference>
<dbReference type="InterPro" id="IPR006158">
    <property type="entry name" value="Cobalamin-bd"/>
</dbReference>
<dbReference type="Gene3D" id="1.10.1240.10">
    <property type="entry name" value="Methionine synthase domain"/>
    <property type="match status" value="1"/>
</dbReference>
<evidence type="ECO:0000313" key="3">
    <source>
        <dbReference type="EMBL" id="QPJ60651.1"/>
    </source>
</evidence>
<proteinExistence type="predicted"/>
<evidence type="ECO:0000259" key="2">
    <source>
        <dbReference type="PROSITE" id="PS51332"/>
    </source>
</evidence>
<dbReference type="CDD" id="cd01104">
    <property type="entry name" value="HTH_MlrA-CarA"/>
    <property type="match status" value="1"/>
</dbReference>
<organism evidence="3 4">
    <name type="scientific">Candidatus Nitronauta litoralis</name>
    <dbReference type="NCBI Taxonomy" id="2705533"/>
    <lineage>
        <taxon>Bacteria</taxon>
        <taxon>Pseudomonadati</taxon>
        <taxon>Nitrospinota/Tectimicrobiota group</taxon>
        <taxon>Nitrospinota</taxon>
        <taxon>Nitrospinia</taxon>
        <taxon>Nitrospinales</taxon>
        <taxon>Nitrospinaceae</taxon>
        <taxon>Candidatus Nitronauta</taxon>
    </lineage>
</organism>
<dbReference type="EMBL" id="CP048685">
    <property type="protein sequence ID" value="QPJ60651.1"/>
    <property type="molecule type" value="Genomic_DNA"/>
</dbReference>
<dbReference type="InterPro" id="IPR000551">
    <property type="entry name" value="MerR-type_HTH_dom"/>
</dbReference>
<dbReference type="AlphaFoldDB" id="A0A7T0BTQ3"/>
<gene>
    <name evidence="3" type="ORF">G3M70_01605</name>
</gene>
<feature type="domain" description="B12-binding" evidence="2">
    <location>
        <begin position="201"/>
        <end position="327"/>
    </location>
</feature>
<feature type="domain" description="HTH merR-type" evidence="1">
    <location>
        <begin position="20"/>
        <end position="78"/>
    </location>
</feature>
<dbReference type="GO" id="GO:0031419">
    <property type="term" value="F:cobalamin binding"/>
    <property type="evidence" value="ECO:0007669"/>
    <property type="project" value="InterPro"/>
</dbReference>
<dbReference type="Proteomes" id="UP000594688">
    <property type="component" value="Chromosome"/>
</dbReference>
<dbReference type="PROSITE" id="PS51332">
    <property type="entry name" value="B12_BINDING"/>
    <property type="match status" value="1"/>
</dbReference>
<dbReference type="Gene3D" id="1.10.1660.10">
    <property type="match status" value="1"/>
</dbReference>